<feature type="transmembrane region" description="Helical" evidence="7">
    <location>
        <begin position="7"/>
        <end position="25"/>
    </location>
</feature>
<sequence>MNTYRTWLGRCAVAILAVALMVLIRKYVYPLFGEEKLTLRMVCAAVTSFLVVALLSPRTIRFLIRKKLGDRAEFDHAALNELTRHKSATPTMGGMLIVLAIMVATYLFADLSSMYVRMSFMVMVWLGLLGGVDDWLKLRATRTRALAAPGEDVPSGRDGLKSYQKILFQIALAVLLASFIYRHGSRSDYTDFDDRRINAVRHFYFPFKAQPVPLPLYAFVIATVLVMVGSSNAVNLTDGMDGLATGCMIIVTVVFLLLAWVAGVQAWANQFHLPFVPQSAQLTVLCAAMIGSCLGFLWYNCLPAQVFMGDTGSLPLGGLIGYIAVVTRQELMLFIAGGVFVMEALSVIMQVLYFKGTGGKLNNGRRLFRIAPIHFHFHLLGWAEAKVVVRFWLLGVIFAAMALATLTLR</sequence>
<dbReference type="PROSITE" id="PS01348">
    <property type="entry name" value="MRAY_2"/>
    <property type="match status" value="1"/>
</dbReference>
<feature type="transmembrane region" description="Helical" evidence="7">
    <location>
        <begin position="92"/>
        <end position="109"/>
    </location>
</feature>
<gene>
    <name evidence="8" type="ORF">LCGC14_2318670</name>
</gene>
<feature type="transmembrane region" description="Helical" evidence="7">
    <location>
        <begin position="214"/>
        <end position="234"/>
    </location>
</feature>
<feature type="transmembrane region" description="Helical" evidence="7">
    <location>
        <begin position="246"/>
        <end position="268"/>
    </location>
</feature>
<feature type="transmembrane region" description="Helical" evidence="7">
    <location>
        <begin position="37"/>
        <end position="57"/>
    </location>
</feature>
<evidence type="ECO:0000256" key="5">
    <source>
        <dbReference type="ARBA" id="ARBA00022989"/>
    </source>
</evidence>
<evidence type="ECO:0000256" key="3">
    <source>
        <dbReference type="ARBA" id="ARBA00022679"/>
    </source>
</evidence>
<dbReference type="NCBIfam" id="TIGR00445">
    <property type="entry name" value="mraY"/>
    <property type="match status" value="1"/>
</dbReference>
<dbReference type="InterPro" id="IPR018480">
    <property type="entry name" value="PNAcMuramoyl-5peptid_Trfase_CS"/>
</dbReference>
<feature type="transmembrane region" description="Helical" evidence="7">
    <location>
        <begin position="166"/>
        <end position="184"/>
    </location>
</feature>
<keyword evidence="6 7" id="KW-0472">Membrane</keyword>
<dbReference type="PANTHER" id="PTHR22926:SF5">
    <property type="entry name" value="PHOSPHO-N-ACETYLMURAMOYL-PENTAPEPTIDE-TRANSFERASE HOMOLOG"/>
    <property type="match status" value="1"/>
</dbReference>
<dbReference type="AlphaFoldDB" id="A0A0F9D5Z3"/>
<dbReference type="InterPro" id="IPR000715">
    <property type="entry name" value="Glycosyl_transferase_4"/>
</dbReference>
<keyword evidence="5 7" id="KW-1133">Transmembrane helix</keyword>
<evidence type="ECO:0000256" key="4">
    <source>
        <dbReference type="ARBA" id="ARBA00022692"/>
    </source>
</evidence>
<dbReference type="Pfam" id="PF00953">
    <property type="entry name" value="Glycos_transf_4"/>
    <property type="match status" value="1"/>
</dbReference>
<dbReference type="CDD" id="cd06852">
    <property type="entry name" value="GT_MraY"/>
    <property type="match status" value="1"/>
</dbReference>
<feature type="transmembrane region" description="Helical" evidence="7">
    <location>
        <begin position="280"/>
        <end position="299"/>
    </location>
</feature>
<proteinExistence type="inferred from homology"/>
<protein>
    <recommendedName>
        <fullName evidence="9">Phospho-N-acetylmuramoyl-pentapeptide-transferase</fullName>
    </recommendedName>
</protein>
<dbReference type="GO" id="GO:0044038">
    <property type="term" value="P:cell wall macromolecule biosynthetic process"/>
    <property type="evidence" value="ECO:0007669"/>
    <property type="project" value="TreeGrafter"/>
</dbReference>
<evidence type="ECO:0000256" key="7">
    <source>
        <dbReference type="SAM" id="Phobius"/>
    </source>
</evidence>
<reference evidence="8" key="1">
    <citation type="journal article" date="2015" name="Nature">
        <title>Complex archaea that bridge the gap between prokaryotes and eukaryotes.</title>
        <authorList>
            <person name="Spang A."/>
            <person name="Saw J.H."/>
            <person name="Jorgensen S.L."/>
            <person name="Zaremba-Niedzwiedzka K."/>
            <person name="Martijn J."/>
            <person name="Lind A.E."/>
            <person name="van Eijk R."/>
            <person name="Schleper C."/>
            <person name="Guy L."/>
            <person name="Ettema T.J."/>
        </authorList>
    </citation>
    <scope>NUCLEOTIDE SEQUENCE</scope>
</reference>
<evidence type="ECO:0000256" key="1">
    <source>
        <dbReference type="ARBA" id="ARBA00004141"/>
    </source>
</evidence>
<dbReference type="PANTHER" id="PTHR22926">
    <property type="entry name" value="PHOSPHO-N-ACETYLMURAMOYL-PENTAPEPTIDE-TRANSFERASE"/>
    <property type="match status" value="1"/>
</dbReference>
<evidence type="ECO:0000256" key="6">
    <source>
        <dbReference type="ARBA" id="ARBA00023136"/>
    </source>
</evidence>
<dbReference type="EMBL" id="LAZR01033076">
    <property type="protein sequence ID" value="KKL49121.1"/>
    <property type="molecule type" value="Genomic_DNA"/>
</dbReference>
<dbReference type="GO" id="GO:0071555">
    <property type="term" value="P:cell wall organization"/>
    <property type="evidence" value="ECO:0007669"/>
    <property type="project" value="TreeGrafter"/>
</dbReference>
<evidence type="ECO:0000256" key="2">
    <source>
        <dbReference type="ARBA" id="ARBA00005583"/>
    </source>
</evidence>
<comment type="subcellular location">
    <subcellularLocation>
        <location evidence="1">Membrane</location>
        <topology evidence="1">Multi-pass membrane protein</topology>
    </subcellularLocation>
</comment>
<feature type="transmembrane region" description="Helical" evidence="7">
    <location>
        <begin position="389"/>
        <end position="408"/>
    </location>
</feature>
<dbReference type="InterPro" id="IPR003524">
    <property type="entry name" value="PNAcMuramoyl-5peptid_Trfase"/>
</dbReference>
<name>A0A0F9D5Z3_9ZZZZ</name>
<feature type="transmembrane region" description="Helical" evidence="7">
    <location>
        <begin position="331"/>
        <end position="354"/>
    </location>
</feature>
<evidence type="ECO:0008006" key="9">
    <source>
        <dbReference type="Google" id="ProtNLM"/>
    </source>
</evidence>
<feature type="transmembrane region" description="Helical" evidence="7">
    <location>
        <begin position="115"/>
        <end position="136"/>
    </location>
</feature>
<evidence type="ECO:0000313" key="8">
    <source>
        <dbReference type="EMBL" id="KKL49121.1"/>
    </source>
</evidence>
<comment type="similarity">
    <text evidence="2">Belongs to the glycosyltransferase 4 family. MraY subfamily.</text>
</comment>
<accession>A0A0F9D5Z3</accession>
<comment type="caution">
    <text evidence="8">The sequence shown here is derived from an EMBL/GenBank/DDBJ whole genome shotgun (WGS) entry which is preliminary data.</text>
</comment>
<dbReference type="GO" id="GO:0008963">
    <property type="term" value="F:phospho-N-acetylmuramoyl-pentapeptide-transferase activity"/>
    <property type="evidence" value="ECO:0007669"/>
    <property type="project" value="InterPro"/>
</dbReference>
<dbReference type="GO" id="GO:0005886">
    <property type="term" value="C:plasma membrane"/>
    <property type="evidence" value="ECO:0007669"/>
    <property type="project" value="TreeGrafter"/>
</dbReference>
<keyword evidence="4 7" id="KW-0812">Transmembrane</keyword>
<organism evidence="8">
    <name type="scientific">marine sediment metagenome</name>
    <dbReference type="NCBI Taxonomy" id="412755"/>
    <lineage>
        <taxon>unclassified sequences</taxon>
        <taxon>metagenomes</taxon>
        <taxon>ecological metagenomes</taxon>
    </lineage>
</organism>
<dbReference type="HAMAP" id="MF_00038">
    <property type="entry name" value="MraY"/>
    <property type="match status" value="1"/>
</dbReference>
<keyword evidence="3" id="KW-0808">Transferase</keyword>